<feature type="region of interest" description="Disordered" evidence="1">
    <location>
        <begin position="60"/>
        <end position="79"/>
    </location>
</feature>
<accession>A0A4S8LE18</accession>
<protein>
    <submittedName>
        <fullName evidence="2">Uncharacterized protein</fullName>
    </submittedName>
</protein>
<organism evidence="2 3">
    <name type="scientific">Dendrothele bispora (strain CBS 962.96)</name>
    <dbReference type="NCBI Taxonomy" id="1314807"/>
    <lineage>
        <taxon>Eukaryota</taxon>
        <taxon>Fungi</taxon>
        <taxon>Dikarya</taxon>
        <taxon>Basidiomycota</taxon>
        <taxon>Agaricomycotina</taxon>
        <taxon>Agaricomycetes</taxon>
        <taxon>Agaricomycetidae</taxon>
        <taxon>Agaricales</taxon>
        <taxon>Agaricales incertae sedis</taxon>
        <taxon>Dendrothele</taxon>
    </lineage>
</organism>
<name>A0A4S8LE18_DENBC</name>
<dbReference type="Proteomes" id="UP000297245">
    <property type="component" value="Unassembled WGS sequence"/>
</dbReference>
<keyword evidence="3" id="KW-1185">Reference proteome</keyword>
<reference evidence="2 3" key="1">
    <citation type="journal article" date="2019" name="Nat. Ecol. Evol.">
        <title>Megaphylogeny resolves global patterns of mushroom evolution.</title>
        <authorList>
            <person name="Varga T."/>
            <person name="Krizsan K."/>
            <person name="Foldi C."/>
            <person name="Dima B."/>
            <person name="Sanchez-Garcia M."/>
            <person name="Sanchez-Ramirez S."/>
            <person name="Szollosi G.J."/>
            <person name="Szarkandi J.G."/>
            <person name="Papp V."/>
            <person name="Albert L."/>
            <person name="Andreopoulos W."/>
            <person name="Angelini C."/>
            <person name="Antonin V."/>
            <person name="Barry K.W."/>
            <person name="Bougher N.L."/>
            <person name="Buchanan P."/>
            <person name="Buyck B."/>
            <person name="Bense V."/>
            <person name="Catcheside P."/>
            <person name="Chovatia M."/>
            <person name="Cooper J."/>
            <person name="Damon W."/>
            <person name="Desjardin D."/>
            <person name="Finy P."/>
            <person name="Geml J."/>
            <person name="Haridas S."/>
            <person name="Hughes K."/>
            <person name="Justo A."/>
            <person name="Karasinski D."/>
            <person name="Kautmanova I."/>
            <person name="Kiss B."/>
            <person name="Kocsube S."/>
            <person name="Kotiranta H."/>
            <person name="LaButti K.M."/>
            <person name="Lechner B.E."/>
            <person name="Liimatainen K."/>
            <person name="Lipzen A."/>
            <person name="Lukacs Z."/>
            <person name="Mihaltcheva S."/>
            <person name="Morgado L.N."/>
            <person name="Niskanen T."/>
            <person name="Noordeloos M.E."/>
            <person name="Ohm R.A."/>
            <person name="Ortiz-Santana B."/>
            <person name="Ovrebo C."/>
            <person name="Racz N."/>
            <person name="Riley R."/>
            <person name="Savchenko A."/>
            <person name="Shiryaev A."/>
            <person name="Soop K."/>
            <person name="Spirin V."/>
            <person name="Szebenyi C."/>
            <person name="Tomsovsky M."/>
            <person name="Tulloss R.E."/>
            <person name="Uehling J."/>
            <person name="Grigoriev I.V."/>
            <person name="Vagvolgyi C."/>
            <person name="Papp T."/>
            <person name="Martin F.M."/>
            <person name="Miettinen O."/>
            <person name="Hibbett D.S."/>
            <person name="Nagy L.G."/>
        </authorList>
    </citation>
    <scope>NUCLEOTIDE SEQUENCE [LARGE SCALE GENOMIC DNA]</scope>
    <source>
        <strain evidence="2 3">CBS 962.96</strain>
    </source>
</reference>
<sequence>MTYSSLVFSLQTHPDVSTQAEEGESQTDSLLGQSWGRRIADRLSPWLEHVDAYVEGVGGEAENTAKQSQRRKRKYRITSPPTAGYETNISSLIDELPYLAACQHVCPMLVNKDDSLSLCNWIKSMLRLSVTVAIMNHLEIFQRGFRARGDPSAISGTPNPESIVFAGRGTSISTTVRPEVKGQLGTWTPSITEDTYEATTHMVILLANSSEALQRILGLGSQDVEPRILYNIIFFRIRLACFAVVEGDTRAHSSSTTKMFKSAEVLFW</sequence>
<proteinExistence type="predicted"/>
<evidence type="ECO:0000313" key="2">
    <source>
        <dbReference type="EMBL" id="THU87159.1"/>
    </source>
</evidence>
<dbReference type="EMBL" id="ML179461">
    <property type="protein sequence ID" value="THU87159.1"/>
    <property type="molecule type" value="Genomic_DNA"/>
</dbReference>
<dbReference type="AlphaFoldDB" id="A0A4S8LE18"/>
<evidence type="ECO:0000256" key="1">
    <source>
        <dbReference type="SAM" id="MobiDB-lite"/>
    </source>
</evidence>
<gene>
    <name evidence="2" type="ORF">K435DRAFT_842628</name>
</gene>
<feature type="non-terminal residue" evidence="2">
    <location>
        <position position="268"/>
    </location>
</feature>
<evidence type="ECO:0000313" key="3">
    <source>
        <dbReference type="Proteomes" id="UP000297245"/>
    </source>
</evidence>